<evidence type="ECO:0000313" key="2">
    <source>
        <dbReference type="Proteomes" id="UP001361570"/>
    </source>
</evidence>
<proteinExistence type="predicted"/>
<sequence length="121" mass="13535">MLQAWTAWLSGRPIDQAHLVHMRDWWEALDTLEPDDEREQALLDRGAVIAVAQLVDSHPDAGCCRPWGESDYTETSGRRRTAVHHLVLEQVVPLRTPVPARGALGLWRPDLDLLDAVAGAR</sequence>
<comment type="caution">
    <text evidence="1">The sequence shown here is derived from an EMBL/GenBank/DDBJ whole genome shotgun (WGS) entry which is preliminary data.</text>
</comment>
<evidence type="ECO:0000313" key="1">
    <source>
        <dbReference type="EMBL" id="MEI4273912.1"/>
    </source>
</evidence>
<organism evidence="1 2">
    <name type="scientific">Klenkia sesuvii</name>
    <dbReference type="NCBI Taxonomy" id="3103137"/>
    <lineage>
        <taxon>Bacteria</taxon>
        <taxon>Bacillati</taxon>
        <taxon>Actinomycetota</taxon>
        <taxon>Actinomycetes</taxon>
        <taxon>Geodermatophilales</taxon>
        <taxon>Geodermatophilaceae</taxon>
        <taxon>Klenkia</taxon>
    </lineage>
</organism>
<accession>A0ABU8DYK7</accession>
<dbReference type="EMBL" id="JBAPLU010000029">
    <property type="protein sequence ID" value="MEI4273912.1"/>
    <property type="molecule type" value="Genomic_DNA"/>
</dbReference>
<dbReference type="Proteomes" id="UP001361570">
    <property type="component" value="Unassembled WGS sequence"/>
</dbReference>
<name>A0ABU8DYK7_9ACTN</name>
<reference evidence="1 2" key="1">
    <citation type="submission" date="2024-03" db="EMBL/GenBank/DDBJ databases">
        <title>Draft genome sequence of Klenkia sp. LSe6-5.</title>
        <authorList>
            <person name="Duangmal K."/>
            <person name="Chantavorakit T."/>
        </authorList>
    </citation>
    <scope>NUCLEOTIDE SEQUENCE [LARGE SCALE GENOMIC DNA]</scope>
    <source>
        <strain evidence="1 2">LSe6-5</strain>
    </source>
</reference>
<protein>
    <submittedName>
        <fullName evidence="1">Uncharacterized protein</fullName>
    </submittedName>
</protein>
<dbReference type="RefSeq" id="WP_336406028.1">
    <property type="nucleotide sequence ID" value="NZ_JBAPLU010000029.1"/>
</dbReference>
<keyword evidence="2" id="KW-1185">Reference proteome</keyword>
<gene>
    <name evidence="1" type="ORF">TEK04_19500</name>
</gene>